<protein>
    <submittedName>
        <fullName evidence="1">Uncharacterized protein</fullName>
    </submittedName>
</protein>
<gene>
    <name evidence="1" type="ORF">Q6A80_07265</name>
</gene>
<name>A0AAW9DBF6_9BACT</name>
<reference evidence="1" key="2">
    <citation type="submission" date="2023-07" db="EMBL/GenBank/DDBJ databases">
        <authorList>
            <person name="Zhang M."/>
            <person name="Zhou G."/>
        </authorList>
    </citation>
    <scope>NUCLEOTIDE SEQUENCE</scope>
    <source>
        <strain evidence="1">BJSY19SF1-2</strain>
    </source>
</reference>
<reference evidence="1" key="1">
    <citation type="journal article" date="2023" name="Front. Microbiol.">
        <title>Genomic diversity and taxonomic marker for Arcobacter species.</title>
        <authorList>
            <person name="Zhou G."/>
            <person name="Gu Y."/>
            <person name="Wang H."/>
            <person name="Chen X."/>
            <person name="Zhang X."/>
            <person name="Shao Z."/>
            <person name="Yan X."/>
            <person name="Zhang J."/>
            <person name="Zhang M."/>
        </authorList>
    </citation>
    <scope>NUCLEOTIDE SEQUENCE</scope>
    <source>
        <strain evidence="1">BJSY19SF1-2</strain>
    </source>
</reference>
<sequence length="52" mass="6088">MKMKISNSIYTPKNLENLSNDIKKLLAEKKESKKNSIFSFSKKILNKKDDKK</sequence>
<dbReference type="AlphaFoldDB" id="A0AAW9DBF6"/>
<evidence type="ECO:0000313" key="2">
    <source>
        <dbReference type="Proteomes" id="UP001283691"/>
    </source>
</evidence>
<evidence type="ECO:0000313" key="1">
    <source>
        <dbReference type="EMBL" id="MDX4069526.1"/>
    </source>
</evidence>
<proteinExistence type="predicted"/>
<dbReference type="RefSeq" id="WP_319048204.1">
    <property type="nucleotide sequence ID" value="NZ_JAUQUQ010000002.1"/>
</dbReference>
<organism evidence="1 2">
    <name type="scientific">Aliarcobacter skirrowii</name>
    <dbReference type="NCBI Taxonomy" id="28200"/>
    <lineage>
        <taxon>Bacteria</taxon>
        <taxon>Pseudomonadati</taxon>
        <taxon>Campylobacterota</taxon>
        <taxon>Epsilonproteobacteria</taxon>
        <taxon>Campylobacterales</taxon>
        <taxon>Arcobacteraceae</taxon>
        <taxon>Aliarcobacter</taxon>
    </lineage>
</organism>
<accession>A0AAW9DBF6</accession>
<dbReference type="Proteomes" id="UP001283691">
    <property type="component" value="Unassembled WGS sequence"/>
</dbReference>
<comment type="caution">
    <text evidence="1">The sequence shown here is derived from an EMBL/GenBank/DDBJ whole genome shotgun (WGS) entry which is preliminary data.</text>
</comment>
<dbReference type="EMBL" id="JAUQUR010000003">
    <property type="protein sequence ID" value="MDX4069526.1"/>
    <property type="molecule type" value="Genomic_DNA"/>
</dbReference>